<feature type="signal peptide" evidence="1">
    <location>
        <begin position="1"/>
        <end position="23"/>
    </location>
</feature>
<feature type="chain" id="PRO_5008896974" evidence="1">
    <location>
        <begin position="24"/>
        <end position="158"/>
    </location>
</feature>
<protein>
    <submittedName>
        <fullName evidence="2">Lipase No.1 from the spider Hadronyche infensa</fullName>
    </submittedName>
</protein>
<dbReference type="SUPFAM" id="SSF53474">
    <property type="entry name" value="alpha/beta-Hydrolases"/>
    <property type="match status" value="1"/>
</dbReference>
<name>A0A1D0BND2_HADIN</name>
<evidence type="ECO:0000256" key="1">
    <source>
        <dbReference type="SAM" id="SignalP"/>
    </source>
</evidence>
<reference evidence="2" key="2">
    <citation type="submission" date="2014-07" db="EMBL/GenBank/DDBJ databases">
        <authorList>
            <person name="Zhang J.E."/>
            <person name="Yang H."/>
            <person name="Guo J."/>
            <person name="Deng Z."/>
            <person name="Luo H."/>
            <person name="Luo M."/>
            <person name="Zhao B."/>
        </authorList>
    </citation>
    <scope>NUCLEOTIDE SEQUENCE</scope>
    <source>
        <tissue evidence="2">6 venom glands</tissue>
    </source>
</reference>
<dbReference type="InterPro" id="IPR029058">
    <property type="entry name" value="AB_hydrolase_fold"/>
</dbReference>
<dbReference type="EMBL" id="HACE01000083">
    <property type="protein sequence ID" value="CDZ18867.1"/>
    <property type="molecule type" value="Transcribed_RNA"/>
</dbReference>
<evidence type="ECO:0000313" key="2">
    <source>
        <dbReference type="EMBL" id="CDZ18867.1"/>
    </source>
</evidence>
<keyword evidence="1" id="KW-0732">Signal</keyword>
<organism evidence="2">
    <name type="scientific">Hadronyche infensa</name>
    <name type="common">Fraser island funnel-web spider</name>
    <name type="synonym">Atrax infensus</name>
    <dbReference type="NCBI Taxonomy" id="153481"/>
    <lineage>
        <taxon>Eukaryota</taxon>
        <taxon>Metazoa</taxon>
        <taxon>Ecdysozoa</taxon>
        <taxon>Arthropoda</taxon>
        <taxon>Chelicerata</taxon>
        <taxon>Arachnida</taxon>
        <taxon>Araneae</taxon>
        <taxon>Mygalomorphae</taxon>
        <taxon>Avicularoidea</taxon>
        <taxon>Hexathelidae</taxon>
        <taxon>Hadronyche</taxon>
    </lineage>
</organism>
<proteinExistence type="predicted"/>
<feature type="non-terminal residue" evidence="2">
    <location>
        <position position="158"/>
    </location>
</feature>
<dbReference type="Gene3D" id="3.40.50.1820">
    <property type="entry name" value="alpha/beta hydrolase"/>
    <property type="match status" value="1"/>
</dbReference>
<accession>A0A1D0BND2</accession>
<reference evidence="2" key="1">
    <citation type="thesis" date="2012" institute="The University of Queensland">
        <title>Probing the chemical diversity of venom from the Australian Funnel-web spider Hadronyche infensa.</title>
        <authorList>
            <person name="Pineda S.S."/>
        </authorList>
    </citation>
    <scope>NUCLEOTIDE SEQUENCE</scope>
    <source>
        <tissue evidence="2">6 venom glands</tissue>
    </source>
</reference>
<dbReference type="AlphaFoldDB" id="A0A1D0BND2"/>
<sequence length="158" mass="18406">MELFTNFQYHFAAYFFLLSSVQAIDPIEGDFPRQRCLKGIKLTGCNETLIQAFNRSQLAEPNPYVNEPETYMMLFTRRNNKTPEYLDDCGGGLPDNTHYLPKNQVIIIIHGYAESPCSAAYVLEMKDQFLYRDDYNIIIIDHSWGTAFRLLPFCVQWK</sequence>